<evidence type="ECO:0000313" key="2">
    <source>
        <dbReference type="Proteomes" id="UP000087171"/>
    </source>
</evidence>
<dbReference type="AlphaFoldDB" id="A0A1S2Z0D6"/>
<reference evidence="3" key="2">
    <citation type="submission" date="2025-08" db="UniProtKB">
        <authorList>
            <consortium name="RefSeq"/>
        </authorList>
    </citation>
    <scope>IDENTIFICATION</scope>
    <source>
        <tissue evidence="3">Etiolated seedlings</tissue>
    </source>
</reference>
<keyword evidence="2" id="KW-1185">Reference proteome</keyword>
<accession>A0A1S2Z0D6</accession>
<dbReference type="PANTHER" id="PTHR35686">
    <property type="entry name" value="KINETOCHORE PROTEIN"/>
    <property type="match status" value="1"/>
</dbReference>
<evidence type="ECO:0000256" key="1">
    <source>
        <dbReference type="SAM" id="MobiDB-lite"/>
    </source>
</evidence>
<feature type="compositionally biased region" description="Basic and acidic residues" evidence="1">
    <location>
        <begin position="150"/>
        <end position="159"/>
    </location>
</feature>
<dbReference type="RefSeq" id="XP_004512813.1">
    <property type="nucleotide sequence ID" value="XM_004512756.3"/>
</dbReference>
<dbReference type="OrthoDB" id="1914453at2759"/>
<feature type="compositionally biased region" description="Acidic residues" evidence="1">
    <location>
        <begin position="17"/>
        <end position="26"/>
    </location>
</feature>
<feature type="region of interest" description="Disordered" evidence="1">
    <location>
        <begin position="128"/>
        <end position="159"/>
    </location>
</feature>
<feature type="region of interest" description="Disordered" evidence="1">
    <location>
        <begin position="1"/>
        <end position="38"/>
    </location>
</feature>
<reference evidence="2" key="1">
    <citation type="journal article" date="2013" name="Nat. Biotechnol.">
        <title>Draft genome sequence of chickpea (Cicer arietinum) provides a resource for trait improvement.</title>
        <authorList>
            <person name="Varshney R.K."/>
            <person name="Song C."/>
            <person name="Saxena R.K."/>
            <person name="Azam S."/>
            <person name="Yu S."/>
            <person name="Sharpe A.G."/>
            <person name="Cannon S."/>
            <person name="Baek J."/>
            <person name="Rosen B.D."/>
            <person name="Tar'an B."/>
            <person name="Millan T."/>
            <person name="Zhang X."/>
            <person name="Ramsay L.D."/>
            <person name="Iwata A."/>
            <person name="Wang Y."/>
            <person name="Nelson W."/>
            <person name="Farmer A.D."/>
            <person name="Gaur P.M."/>
            <person name="Soderlund C."/>
            <person name="Penmetsa R.V."/>
            <person name="Xu C."/>
            <person name="Bharti A.K."/>
            <person name="He W."/>
            <person name="Winter P."/>
            <person name="Zhao S."/>
            <person name="Hane J.K."/>
            <person name="Carrasquilla-Garcia N."/>
            <person name="Condie J.A."/>
            <person name="Upadhyaya H.D."/>
            <person name="Luo M.C."/>
            <person name="Thudi M."/>
            <person name="Gowda C.L."/>
            <person name="Singh N.P."/>
            <person name="Lichtenzveig J."/>
            <person name="Gali K.K."/>
            <person name="Rubio J."/>
            <person name="Nadarajan N."/>
            <person name="Dolezel J."/>
            <person name="Bansal K.C."/>
            <person name="Xu X."/>
            <person name="Edwards D."/>
            <person name="Zhang G."/>
            <person name="Kahl G."/>
            <person name="Gil J."/>
            <person name="Singh K.B."/>
            <person name="Datta S.K."/>
            <person name="Jackson S.A."/>
            <person name="Wang J."/>
            <person name="Cook D.R."/>
        </authorList>
    </citation>
    <scope>NUCLEOTIDE SEQUENCE [LARGE SCALE GENOMIC DNA]</scope>
    <source>
        <strain evidence="2">cv. CDC Frontier</strain>
    </source>
</reference>
<sequence>MFLHSNLPGSNPHSDDSISEDDEDQEANCPNILDHTTNKQQALPLSARLDLLKGRICNQNQPTEFQPLEDEEVEMPYFFEDDSQDVSVDVVPESEDDKDEKPLKDEQVEMPDFNACDFQDLLGMVVPDSEDDEAEGSTVRSTGFFRRAPQTRDDKVKDTKRKSEALVCFKESTSCSASHATCSKATSYDGNHHEDEDDIDIEFSETDIDTDLDPQDNQRKGNTVQLFKKNRSNLPEIVPDSEDSPEPVGSRSSSDNEKIEQHTKITFPEKKMLTMSDRFHDALRSSNVSSDNVEAINSLRTGICLKLQQVIQKEKVRDMDFSKMILARASPEGEFGCADVKIISRYLDGKLIVCQCSFGKYNEKSLIQDEELCFDGNNGGQRTIIFSPRVCNKVVLEVGSLVRIYAPWKQVQVGDDSIILCSYFSEISSPF</sequence>
<dbReference type="KEGG" id="cam:101489376"/>
<dbReference type="PaxDb" id="3827-XP_004512813.1"/>
<organism evidence="2 3">
    <name type="scientific">Cicer arietinum</name>
    <name type="common">Chickpea</name>
    <name type="synonym">Garbanzo</name>
    <dbReference type="NCBI Taxonomy" id="3827"/>
    <lineage>
        <taxon>Eukaryota</taxon>
        <taxon>Viridiplantae</taxon>
        <taxon>Streptophyta</taxon>
        <taxon>Embryophyta</taxon>
        <taxon>Tracheophyta</taxon>
        <taxon>Spermatophyta</taxon>
        <taxon>Magnoliopsida</taxon>
        <taxon>eudicotyledons</taxon>
        <taxon>Gunneridae</taxon>
        <taxon>Pentapetalae</taxon>
        <taxon>rosids</taxon>
        <taxon>fabids</taxon>
        <taxon>Fabales</taxon>
        <taxon>Fabaceae</taxon>
        <taxon>Papilionoideae</taxon>
        <taxon>50 kb inversion clade</taxon>
        <taxon>NPAAA clade</taxon>
        <taxon>Hologalegina</taxon>
        <taxon>IRL clade</taxon>
        <taxon>Cicereae</taxon>
        <taxon>Cicer</taxon>
    </lineage>
</organism>
<name>A0A1S2Z0D6_CICAR</name>
<feature type="region of interest" description="Disordered" evidence="1">
    <location>
        <begin position="208"/>
        <end position="264"/>
    </location>
</feature>
<feature type="compositionally biased region" description="Basic and acidic residues" evidence="1">
    <location>
        <begin position="254"/>
        <end position="264"/>
    </location>
</feature>
<dbReference type="STRING" id="3827.A0A1S2Z0D6"/>
<evidence type="ECO:0000313" key="3">
    <source>
        <dbReference type="RefSeq" id="XP_004512813.1"/>
    </source>
</evidence>
<dbReference type="GeneID" id="101489376"/>
<dbReference type="PANTHER" id="PTHR35686:SF1">
    <property type="entry name" value="KINETOCHORE PROTEIN"/>
    <property type="match status" value="1"/>
</dbReference>
<protein>
    <submittedName>
        <fullName evidence="3">Uncharacterized protein LOC101489376 isoform X1</fullName>
    </submittedName>
</protein>
<gene>
    <name evidence="3" type="primary">LOC101489376</name>
</gene>
<proteinExistence type="predicted"/>
<dbReference type="Proteomes" id="UP000087171">
    <property type="component" value="Chromosome Ca8"/>
</dbReference>
<dbReference type="eggNOG" id="ENOG502RYMT">
    <property type="taxonomic scope" value="Eukaryota"/>
</dbReference>